<dbReference type="OrthoDB" id="128867at2759"/>
<dbReference type="Proteomes" id="UP000267251">
    <property type="component" value="Unassembled WGS sequence"/>
</dbReference>
<dbReference type="EMBL" id="KZ988229">
    <property type="protein sequence ID" value="RKP12720.1"/>
    <property type="molecule type" value="Genomic_DNA"/>
</dbReference>
<evidence type="ECO:0000313" key="4">
    <source>
        <dbReference type="EMBL" id="RKP12720.1"/>
    </source>
</evidence>
<evidence type="ECO:0000256" key="3">
    <source>
        <dbReference type="SAM" id="MobiDB-lite"/>
    </source>
</evidence>
<dbReference type="InterPro" id="IPR015943">
    <property type="entry name" value="WD40/YVTN_repeat-like_dom_sf"/>
</dbReference>
<dbReference type="AlphaFoldDB" id="A0A4P9Y4F7"/>
<dbReference type="PANTHER" id="PTHR44472:SF1">
    <property type="entry name" value="DDB1 AND CUL4 ASSOCIATED FACTOR 4"/>
    <property type="match status" value="1"/>
</dbReference>
<accession>A0A4P9Y4F7</accession>
<evidence type="ECO:0000313" key="5">
    <source>
        <dbReference type="Proteomes" id="UP000267251"/>
    </source>
</evidence>
<sequence length="386" mass="43167">MSQQRPRELPGLRYDPETNRYFRIPARGEGPPGRRHFEEERKRVEKKKTPVWKGRSKGILGCLRARETGQGEWFLRERIQKSFWSSSMMTLSQRDVLYNGIESPINDFTIGTEFQEASFIGHANGCLEYRSGRDGLLLRCDHLGFITSCTRMSPSSALVTRISESFMAGDMSQTATLYRSSDQGLSHILLDDPQIQGHSQWTSIPYGNGVALEWRTQGQIRSSGDILSLAVLEEREGLLLPSPILSLLTRASLSTKGTRGGLAEMGCILETMKGDLQQWDLRYPSQPFLCYHGHVNDHSVYQGLTMDPTGTILLAGGVDGKVRRWAVGDGQALGPEIALSPTGHRHPLTHLQAHPDGDGFWVSSENPGGVKRYRLSTRKEADWDRV</sequence>
<dbReference type="PANTHER" id="PTHR44472">
    <property type="entry name" value="DDB1- AND CUL4-ASSOCIATED FACTOR 4-RELATED"/>
    <property type="match status" value="1"/>
</dbReference>
<dbReference type="SUPFAM" id="SSF63829">
    <property type="entry name" value="Calcium-dependent phosphotriesterase"/>
    <property type="match status" value="1"/>
</dbReference>
<keyword evidence="2" id="KW-0677">Repeat</keyword>
<keyword evidence="1" id="KW-0853">WD repeat</keyword>
<gene>
    <name evidence="4" type="ORF">BJ684DRAFT_20758</name>
</gene>
<evidence type="ECO:0008006" key="6">
    <source>
        <dbReference type="Google" id="ProtNLM"/>
    </source>
</evidence>
<keyword evidence="5" id="KW-1185">Reference proteome</keyword>
<name>A0A4P9Y4F7_9FUNG</name>
<evidence type="ECO:0000256" key="2">
    <source>
        <dbReference type="ARBA" id="ARBA00022737"/>
    </source>
</evidence>
<evidence type="ECO:0000256" key="1">
    <source>
        <dbReference type="ARBA" id="ARBA00022574"/>
    </source>
</evidence>
<protein>
    <recommendedName>
        <fullName evidence="6">WD40-repeat-containing domain protein</fullName>
    </recommendedName>
</protein>
<feature type="region of interest" description="Disordered" evidence="3">
    <location>
        <begin position="22"/>
        <end position="41"/>
    </location>
</feature>
<organism evidence="4 5">
    <name type="scientific">Piptocephalis cylindrospora</name>
    <dbReference type="NCBI Taxonomy" id="1907219"/>
    <lineage>
        <taxon>Eukaryota</taxon>
        <taxon>Fungi</taxon>
        <taxon>Fungi incertae sedis</taxon>
        <taxon>Zoopagomycota</taxon>
        <taxon>Zoopagomycotina</taxon>
        <taxon>Zoopagomycetes</taxon>
        <taxon>Zoopagales</taxon>
        <taxon>Piptocephalidaceae</taxon>
        <taxon>Piptocephalis</taxon>
    </lineage>
</organism>
<reference evidence="5" key="1">
    <citation type="journal article" date="2018" name="Nat. Microbiol.">
        <title>Leveraging single-cell genomics to expand the fungal tree of life.</title>
        <authorList>
            <person name="Ahrendt S.R."/>
            <person name="Quandt C.A."/>
            <person name="Ciobanu D."/>
            <person name="Clum A."/>
            <person name="Salamov A."/>
            <person name="Andreopoulos B."/>
            <person name="Cheng J.F."/>
            <person name="Woyke T."/>
            <person name="Pelin A."/>
            <person name="Henrissat B."/>
            <person name="Reynolds N.K."/>
            <person name="Benny G.L."/>
            <person name="Smith M.E."/>
            <person name="James T.Y."/>
            <person name="Grigoriev I.V."/>
        </authorList>
    </citation>
    <scope>NUCLEOTIDE SEQUENCE [LARGE SCALE GENOMIC DNA]</scope>
</reference>
<dbReference type="InterPro" id="IPR052254">
    <property type="entry name" value="CUL4-DDB1_E3_ligase_receptor"/>
</dbReference>
<dbReference type="Gene3D" id="2.130.10.10">
    <property type="entry name" value="YVTN repeat-like/Quinoprotein amine dehydrogenase"/>
    <property type="match status" value="1"/>
</dbReference>
<proteinExistence type="predicted"/>